<dbReference type="OrthoDB" id="9572177at2759"/>
<dbReference type="AlphaFoldDB" id="A0A4Z2GIV4"/>
<sequence length="110" mass="12459">MDMSAWMGLQAIMHTIMMGKMEMVLPDMYMMNRFMGICFRGPRATSQQRCKGKGARGSNVSPSRLTFSTRFLSVSWMLVSGTGFSEYPMGYTTSPCPPCRSARLLQHTRR</sequence>
<name>A0A4Z2GIV4_9TELE</name>
<evidence type="ECO:0000313" key="2">
    <source>
        <dbReference type="Proteomes" id="UP000314294"/>
    </source>
</evidence>
<proteinExistence type="predicted"/>
<evidence type="ECO:0000313" key="1">
    <source>
        <dbReference type="EMBL" id="TNN53417.1"/>
    </source>
</evidence>
<gene>
    <name evidence="1" type="ORF">EYF80_036404</name>
</gene>
<dbReference type="EMBL" id="SRLO01000517">
    <property type="protein sequence ID" value="TNN53417.1"/>
    <property type="molecule type" value="Genomic_DNA"/>
</dbReference>
<organism evidence="1 2">
    <name type="scientific">Liparis tanakae</name>
    <name type="common">Tanaka's snailfish</name>
    <dbReference type="NCBI Taxonomy" id="230148"/>
    <lineage>
        <taxon>Eukaryota</taxon>
        <taxon>Metazoa</taxon>
        <taxon>Chordata</taxon>
        <taxon>Craniata</taxon>
        <taxon>Vertebrata</taxon>
        <taxon>Euteleostomi</taxon>
        <taxon>Actinopterygii</taxon>
        <taxon>Neopterygii</taxon>
        <taxon>Teleostei</taxon>
        <taxon>Neoteleostei</taxon>
        <taxon>Acanthomorphata</taxon>
        <taxon>Eupercaria</taxon>
        <taxon>Perciformes</taxon>
        <taxon>Cottioidei</taxon>
        <taxon>Cottales</taxon>
        <taxon>Liparidae</taxon>
        <taxon>Liparis</taxon>
    </lineage>
</organism>
<reference evidence="1 2" key="1">
    <citation type="submission" date="2019-03" db="EMBL/GenBank/DDBJ databases">
        <title>First draft genome of Liparis tanakae, snailfish: a comprehensive survey of snailfish specific genes.</title>
        <authorList>
            <person name="Kim W."/>
            <person name="Song I."/>
            <person name="Jeong J.-H."/>
            <person name="Kim D."/>
            <person name="Kim S."/>
            <person name="Ryu S."/>
            <person name="Song J.Y."/>
            <person name="Lee S.K."/>
        </authorList>
    </citation>
    <scope>NUCLEOTIDE SEQUENCE [LARGE SCALE GENOMIC DNA]</scope>
    <source>
        <tissue evidence="1">Muscle</tissue>
    </source>
</reference>
<comment type="caution">
    <text evidence="1">The sequence shown here is derived from an EMBL/GenBank/DDBJ whole genome shotgun (WGS) entry which is preliminary data.</text>
</comment>
<protein>
    <submittedName>
        <fullName evidence="1">Uncharacterized protein</fullName>
    </submittedName>
</protein>
<dbReference type="Proteomes" id="UP000314294">
    <property type="component" value="Unassembled WGS sequence"/>
</dbReference>
<accession>A0A4Z2GIV4</accession>
<keyword evidence="2" id="KW-1185">Reference proteome</keyword>